<dbReference type="EMBL" id="CACVBM020001010">
    <property type="protein sequence ID" value="CAA7025603.1"/>
    <property type="molecule type" value="Genomic_DNA"/>
</dbReference>
<evidence type="ECO:0000313" key="1">
    <source>
        <dbReference type="EMBL" id="CAA7025603.1"/>
    </source>
</evidence>
<dbReference type="Proteomes" id="UP000467841">
    <property type="component" value="Unassembled WGS sequence"/>
</dbReference>
<dbReference type="AlphaFoldDB" id="A0A6D2IKI0"/>
<comment type="caution">
    <text evidence="1">The sequence shown here is derived from an EMBL/GenBank/DDBJ whole genome shotgun (WGS) entry which is preliminary data.</text>
</comment>
<proteinExistence type="predicted"/>
<protein>
    <submittedName>
        <fullName evidence="1">Uncharacterized protein</fullName>
    </submittedName>
</protein>
<accession>A0A6D2IKI0</accession>
<keyword evidence="2" id="KW-1185">Reference proteome</keyword>
<reference evidence="1" key="1">
    <citation type="submission" date="2020-01" db="EMBL/GenBank/DDBJ databases">
        <authorList>
            <person name="Mishra B."/>
        </authorList>
    </citation>
    <scope>NUCLEOTIDE SEQUENCE [LARGE SCALE GENOMIC DNA]</scope>
</reference>
<gene>
    <name evidence="1" type="ORF">MERR_LOCUS12838</name>
</gene>
<name>A0A6D2IKI0_9BRAS</name>
<sequence length="129" mass="13474">MSATSPIAYQDRHPLTVNSVSPLVSTHTSGFGSDTNCNAHAAPPGESPCPLSARGPHPCPTVGALFLGGSENVFTIPAIITRPFPVFFPNSHGFAEDFPKGHPSFHYSSPSTLNSGVLYGPLTEKVSAL</sequence>
<organism evidence="1 2">
    <name type="scientific">Microthlaspi erraticum</name>
    <dbReference type="NCBI Taxonomy" id="1685480"/>
    <lineage>
        <taxon>Eukaryota</taxon>
        <taxon>Viridiplantae</taxon>
        <taxon>Streptophyta</taxon>
        <taxon>Embryophyta</taxon>
        <taxon>Tracheophyta</taxon>
        <taxon>Spermatophyta</taxon>
        <taxon>Magnoliopsida</taxon>
        <taxon>eudicotyledons</taxon>
        <taxon>Gunneridae</taxon>
        <taxon>Pentapetalae</taxon>
        <taxon>rosids</taxon>
        <taxon>malvids</taxon>
        <taxon>Brassicales</taxon>
        <taxon>Brassicaceae</taxon>
        <taxon>Coluteocarpeae</taxon>
        <taxon>Microthlaspi</taxon>
    </lineage>
</organism>
<evidence type="ECO:0000313" key="2">
    <source>
        <dbReference type="Proteomes" id="UP000467841"/>
    </source>
</evidence>